<sequence length="104" mass="11504">MKTLLIIFSAFLFSFTTINSEIATTSAVVEDQLIFDGYEGNYYFFTDANFKAVVLEVNDASSISNYDLVNGNFEGKTFQVSYKTTDNPQNASAIGVIQDIKATK</sequence>
<evidence type="ECO:0000256" key="1">
    <source>
        <dbReference type="SAM" id="SignalP"/>
    </source>
</evidence>
<dbReference type="RefSeq" id="WP_128758377.1">
    <property type="nucleotide sequence ID" value="NZ_QOVM01000006.1"/>
</dbReference>
<feature type="chain" id="PRO_5020502504" evidence="1">
    <location>
        <begin position="21"/>
        <end position="104"/>
    </location>
</feature>
<comment type="caution">
    <text evidence="2">The sequence shown here is derived from an EMBL/GenBank/DDBJ whole genome shotgun (WGS) entry which is preliminary data.</text>
</comment>
<gene>
    <name evidence="2" type="ORF">DSM00_2618</name>
</gene>
<dbReference type="OrthoDB" id="1453558at2"/>
<accession>A0A4Q0P3Z1</accession>
<keyword evidence="1" id="KW-0732">Signal</keyword>
<dbReference type="Proteomes" id="UP000289238">
    <property type="component" value="Unassembled WGS sequence"/>
</dbReference>
<name>A0A4Q0P3Z1_9FLAO</name>
<keyword evidence="3" id="KW-1185">Reference proteome</keyword>
<organism evidence="2 3">
    <name type="scientific">Leeuwenhoekiella aequorea</name>
    <dbReference type="NCBI Taxonomy" id="283736"/>
    <lineage>
        <taxon>Bacteria</taxon>
        <taxon>Pseudomonadati</taxon>
        <taxon>Bacteroidota</taxon>
        <taxon>Flavobacteriia</taxon>
        <taxon>Flavobacteriales</taxon>
        <taxon>Flavobacteriaceae</taxon>
        <taxon>Leeuwenhoekiella</taxon>
    </lineage>
</organism>
<feature type="signal peptide" evidence="1">
    <location>
        <begin position="1"/>
        <end position="20"/>
    </location>
</feature>
<dbReference type="EMBL" id="QOVM01000006">
    <property type="protein sequence ID" value="RXG21101.1"/>
    <property type="molecule type" value="Genomic_DNA"/>
</dbReference>
<evidence type="ECO:0000313" key="3">
    <source>
        <dbReference type="Proteomes" id="UP000289238"/>
    </source>
</evidence>
<proteinExistence type="predicted"/>
<protein>
    <submittedName>
        <fullName evidence="2">Uncharacterized protein</fullName>
    </submittedName>
</protein>
<dbReference type="AlphaFoldDB" id="A0A4Q0P3Z1"/>
<evidence type="ECO:0000313" key="2">
    <source>
        <dbReference type="EMBL" id="RXG21101.1"/>
    </source>
</evidence>
<reference evidence="2 3" key="1">
    <citation type="submission" date="2018-07" db="EMBL/GenBank/DDBJ databases">
        <title>Leeuwenhoekiella genomics.</title>
        <authorList>
            <person name="Tahon G."/>
            <person name="Willems A."/>
        </authorList>
    </citation>
    <scope>NUCLEOTIDE SEQUENCE [LARGE SCALE GENOMIC DNA]</scope>
    <source>
        <strain evidence="2 3">LMG 22550</strain>
    </source>
</reference>